<name>A0A2S7UZ51_9GAMM</name>
<dbReference type="Pfam" id="PF14345">
    <property type="entry name" value="GDYXXLXY"/>
    <property type="match status" value="1"/>
</dbReference>
<protein>
    <recommendedName>
        <fullName evidence="3">GDYXXLXY domain-containing protein</fullName>
    </recommendedName>
</protein>
<organism evidence="1 2">
    <name type="scientific">Psychrosphaera saromensis</name>
    <dbReference type="NCBI Taxonomy" id="716813"/>
    <lineage>
        <taxon>Bacteria</taxon>
        <taxon>Pseudomonadati</taxon>
        <taxon>Pseudomonadota</taxon>
        <taxon>Gammaproteobacteria</taxon>
        <taxon>Alteromonadales</taxon>
        <taxon>Pseudoalteromonadaceae</taxon>
        <taxon>Psychrosphaera</taxon>
    </lineage>
</organism>
<sequence length="178" mass="20142">MRKLVAVITLVLVLGVVNWSIYKKEQLLENGQIVYLPLAPVDPRSLMQGDYMALRFAIVSDIETALEQIQDKDREKDKEDYKGYRTASFDGFVQLSLDENKVGSFVSVTEKINDKEAVVAMKFRQRNGRIKIATNAYFFEEGTGPELESATYGQFRVDTSGDLLLVSLMDKDFNLLGK</sequence>
<evidence type="ECO:0008006" key="3">
    <source>
        <dbReference type="Google" id="ProtNLM"/>
    </source>
</evidence>
<comment type="caution">
    <text evidence="1">The sequence shown here is derived from an EMBL/GenBank/DDBJ whole genome shotgun (WGS) entry which is preliminary data.</text>
</comment>
<dbReference type="Proteomes" id="UP000239007">
    <property type="component" value="Unassembled WGS sequence"/>
</dbReference>
<evidence type="ECO:0000313" key="2">
    <source>
        <dbReference type="Proteomes" id="UP000239007"/>
    </source>
</evidence>
<dbReference type="InterPro" id="IPR025833">
    <property type="entry name" value="GDYXXLXY"/>
</dbReference>
<dbReference type="AlphaFoldDB" id="A0A2S7UZ51"/>
<dbReference type="RefSeq" id="WP_105053081.1">
    <property type="nucleotide sequence ID" value="NZ_BMYG01000001.1"/>
</dbReference>
<proteinExistence type="predicted"/>
<accession>A0A2S7UZ51</accession>
<keyword evidence="2" id="KW-1185">Reference proteome</keyword>
<dbReference type="EMBL" id="MSCH01000003">
    <property type="protein sequence ID" value="PQJ54561.1"/>
    <property type="molecule type" value="Genomic_DNA"/>
</dbReference>
<gene>
    <name evidence="1" type="ORF">BTO11_13500</name>
</gene>
<reference evidence="1 2" key="1">
    <citation type="submission" date="2016-12" db="EMBL/GenBank/DDBJ databases">
        <title>Diversity of luminous bacteria.</title>
        <authorList>
            <person name="Yoshizawa S."/>
            <person name="Kogure K."/>
        </authorList>
    </citation>
    <scope>NUCLEOTIDE SEQUENCE [LARGE SCALE GENOMIC DNA]</scope>
    <source>
        <strain evidence="1 2">SA4-48</strain>
    </source>
</reference>
<dbReference type="OrthoDB" id="4868247at2"/>
<evidence type="ECO:0000313" key="1">
    <source>
        <dbReference type="EMBL" id="PQJ54561.1"/>
    </source>
</evidence>